<accession>A0ACB9DTU1</accession>
<evidence type="ECO:0000313" key="2">
    <source>
        <dbReference type="Proteomes" id="UP001055811"/>
    </source>
</evidence>
<reference evidence="1 2" key="2">
    <citation type="journal article" date="2022" name="Mol. Ecol. Resour.">
        <title>The genomes of chicory, endive, great burdock and yacon provide insights into Asteraceae paleo-polyploidization history and plant inulin production.</title>
        <authorList>
            <person name="Fan W."/>
            <person name="Wang S."/>
            <person name="Wang H."/>
            <person name="Wang A."/>
            <person name="Jiang F."/>
            <person name="Liu H."/>
            <person name="Zhao H."/>
            <person name="Xu D."/>
            <person name="Zhang Y."/>
        </authorList>
    </citation>
    <scope>NUCLEOTIDE SEQUENCE [LARGE SCALE GENOMIC DNA]</scope>
    <source>
        <strain evidence="2">cv. Punajuju</strain>
        <tissue evidence="1">Leaves</tissue>
    </source>
</reference>
<reference evidence="2" key="1">
    <citation type="journal article" date="2022" name="Mol. Ecol. Resour.">
        <title>The genomes of chicory, endive, great burdock and yacon provide insights into Asteraceae palaeo-polyploidization history and plant inulin production.</title>
        <authorList>
            <person name="Fan W."/>
            <person name="Wang S."/>
            <person name="Wang H."/>
            <person name="Wang A."/>
            <person name="Jiang F."/>
            <person name="Liu H."/>
            <person name="Zhao H."/>
            <person name="Xu D."/>
            <person name="Zhang Y."/>
        </authorList>
    </citation>
    <scope>NUCLEOTIDE SEQUENCE [LARGE SCALE GENOMIC DNA]</scope>
    <source>
        <strain evidence="2">cv. Punajuju</strain>
    </source>
</reference>
<dbReference type="EMBL" id="CM042012">
    <property type="protein sequence ID" value="KAI3749870.1"/>
    <property type="molecule type" value="Genomic_DNA"/>
</dbReference>
<gene>
    <name evidence="1" type="ORF">L2E82_20487</name>
</gene>
<evidence type="ECO:0000313" key="1">
    <source>
        <dbReference type="EMBL" id="KAI3749870.1"/>
    </source>
</evidence>
<name>A0ACB9DTU1_CICIN</name>
<protein>
    <submittedName>
        <fullName evidence="1">Uncharacterized protein</fullName>
    </submittedName>
</protein>
<dbReference type="Proteomes" id="UP001055811">
    <property type="component" value="Linkage Group LG04"/>
</dbReference>
<organism evidence="1 2">
    <name type="scientific">Cichorium intybus</name>
    <name type="common">Chicory</name>
    <dbReference type="NCBI Taxonomy" id="13427"/>
    <lineage>
        <taxon>Eukaryota</taxon>
        <taxon>Viridiplantae</taxon>
        <taxon>Streptophyta</taxon>
        <taxon>Embryophyta</taxon>
        <taxon>Tracheophyta</taxon>
        <taxon>Spermatophyta</taxon>
        <taxon>Magnoliopsida</taxon>
        <taxon>eudicotyledons</taxon>
        <taxon>Gunneridae</taxon>
        <taxon>Pentapetalae</taxon>
        <taxon>asterids</taxon>
        <taxon>campanulids</taxon>
        <taxon>Asterales</taxon>
        <taxon>Asteraceae</taxon>
        <taxon>Cichorioideae</taxon>
        <taxon>Cichorieae</taxon>
        <taxon>Cichoriinae</taxon>
        <taxon>Cichorium</taxon>
    </lineage>
</organism>
<comment type="caution">
    <text evidence="1">The sequence shown here is derived from an EMBL/GenBank/DDBJ whole genome shotgun (WGS) entry which is preliminary data.</text>
</comment>
<sequence length="123" mass="14413">MITSTLLRAKDSLSSPATFNNSSDRKFMLKPVKDLVTLHAFRPVERDGMKADWVGWRRKSVVDRFHPPITMLILPVSFLPSFFMFAIWVPQTEFYEKNNPPWSVTEEDCRKTQRKANLPREKL</sequence>
<proteinExistence type="predicted"/>
<keyword evidence="2" id="KW-1185">Reference proteome</keyword>